<dbReference type="AlphaFoldDB" id="A0AAD1X5N8"/>
<evidence type="ECO:0000313" key="2">
    <source>
        <dbReference type="EMBL" id="CAI2359702.1"/>
    </source>
</evidence>
<reference evidence="2" key="1">
    <citation type="submission" date="2023-07" db="EMBL/GenBank/DDBJ databases">
        <authorList>
            <consortium name="AG Swart"/>
            <person name="Singh M."/>
            <person name="Singh A."/>
            <person name="Seah K."/>
            <person name="Emmerich C."/>
        </authorList>
    </citation>
    <scope>NUCLEOTIDE SEQUENCE</scope>
    <source>
        <strain evidence="2">DP1</strain>
    </source>
</reference>
<feature type="compositionally biased region" description="Basic and acidic residues" evidence="1">
    <location>
        <begin position="429"/>
        <end position="444"/>
    </location>
</feature>
<keyword evidence="3" id="KW-1185">Reference proteome</keyword>
<evidence type="ECO:0000313" key="3">
    <source>
        <dbReference type="Proteomes" id="UP001295684"/>
    </source>
</evidence>
<comment type="caution">
    <text evidence="2">The sequence shown here is derived from an EMBL/GenBank/DDBJ whole genome shotgun (WGS) entry which is preliminary data.</text>
</comment>
<dbReference type="EMBL" id="CAMPGE010000937">
    <property type="protein sequence ID" value="CAI2359702.1"/>
    <property type="molecule type" value="Genomic_DNA"/>
</dbReference>
<organism evidence="2 3">
    <name type="scientific">Euplotes crassus</name>
    <dbReference type="NCBI Taxonomy" id="5936"/>
    <lineage>
        <taxon>Eukaryota</taxon>
        <taxon>Sar</taxon>
        <taxon>Alveolata</taxon>
        <taxon>Ciliophora</taxon>
        <taxon>Intramacronucleata</taxon>
        <taxon>Spirotrichea</taxon>
        <taxon>Hypotrichia</taxon>
        <taxon>Euplotida</taxon>
        <taxon>Euplotidae</taxon>
        <taxon>Moneuplotes</taxon>
    </lineage>
</organism>
<evidence type="ECO:0000256" key="1">
    <source>
        <dbReference type="SAM" id="MobiDB-lite"/>
    </source>
</evidence>
<feature type="region of interest" description="Disordered" evidence="1">
    <location>
        <begin position="55"/>
        <end position="154"/>
    </location>
</feature>
<gene>
    <name evidence="2" type="ORF">ECRASSUSDP1_LOCUS995</name>
</gene>
<feature type="compositionally biased region" description="Basic and acidic residues" evidence="1">
    <location>
        <begin position="87"/>
        <end position="102"/>
    </location>
</feature>
<feature type="compositionally biased region" description="Basic and acidic residues" evidence="1">
    <location>
        <begin position="57"/>
        <end position="77"/>
    </location>
</feature>
<feature type="region of interest" description="Disordered" evidence="1">
    <location>
        <begin position="377"/>
        <end position="444"/>
    </location>
</feature>
<name>A0AAD1X5N8_EUPCR</name>
<feature type="compositionally biased region" description="Pro residues" evidence="1">
    <location>
        <begin position="415"/>
        <end position="425"/>
    </location>
</feature>
<accession>A0AAD1X5N8</accession>
<sequence length="587" mass="68176">MDDNKNEIRTFVFSQLPEQEKDKFMEFMINNNVEFVQDSDSNYIATICIRINNDQNNENKKSDEGNTLEKPEERDNTRTPPVSRNQILKDKNSDFSKSERLKVSPYSAKPSVNKAQKNYHKSSKSPSTPGYSKQTLPQSVEPTKQKRTPRRKVAENEMEYEAILSLSGKPAGIRPKRMNISSTIICMEDLYTARFIRDTSYFKAQLKKGNSEEISDKPFPNFIYEFYKKKHKANKKLVQQNIQDLICSIELHRRASQEADLFASFLSQKYDARDLVFFLYTRCLLEKEIGVKFSAFGKVNPIKVTDPRNVSLSMKTCKKIAQIFFEEDENELKNFLNAVQGKIDENYDQNGTKRIQCVAFLILLLDEFHISKNTNSSMHKSVGIMDNPFEDNEDEEKYDELVEEKYEDEYAPDPQFQPPPLPPDDSIPEDSKEESNILEKQPDPEIDELKAEILNHIQDNRISQLISYMLKTVVSRYEEPMEEEMMSMLESEIKEALFSKISDLINSLFNDSLEEWLELLMIHEPNETQLNYYEKCRDEILQTSQLGDQLTLDNIDDIAKMVLQTTELKQELAKLINTLVSQVQEGD</sequence>
<feature type="compositionally biased region" description="Polar residues" evidence="1">
    <location>
        <begin position="124"/>
        <end position="142"/>
    </location>
</feature>
<dbReference type="Proteomes" id="UP001295684">
    <property type="component" value="Unassembled WGS sequence"/>
</dbReference>
<protein>
    <submittedName>
        <fullName evidence="2">Uncharacterized protein</fullName>
    </submittedName>
</protein>
<proteinExistence type="predicted"/>
<feature type="compositionally biased region" description="Acidic residues" evidence="1">
    <location>
        <begin position="388"/>
        <end position="398"/>
    </location>
</feature>